<dbReference type="Proteomes" id="UP000321436">
    <property type="component" value="Unassembled WGS sequence"/>
</dbReference>
<dbReference type="SUPFAM" id="SSF52266">
    <property type="entry name" value="SGNH hydrolase"/>
    <property type="match status" value="1"/>
</dbReference>
<dbReference type="Gene3D" id="3.40.50.1110">
    <property type="entry name" value="SGNH hydrolase"/>
    <property type="match status" value="1"/>
</dbReference>
<dbReference type="InterPro" id="IPR037459">
    <property type="entry name" value="RhgT-like"/>
</dbReference>
<dbReference type="RefSeq" id="WP_146864955.1">
    <property type="nucleotide sequence ID" value="NZ_BKAU01000004.1"/>
</dbReference>
<evidence type="ECO:0000256" key="1">
    <source>
        <dbReference type="ARBA" id="ARBA00008668"/>
    </source>
</evidence>
<feature type="domain" description="SGNH hydrolase-type esterase" evidence="3">
    <location>
        <begin position="26"/>
        <end position="219"/>
    </location>
</feature>
<comment type="caution">
    <text evidence="4">The sequence shown here is derived from an EMBL/GenBank/DDBJ whole genome shotgun (WGS) entry which is preliminary data.</text>
</comment>
<dbReference type="InterPro" id="IPR036514">
    <property type="entry name" value="SGNH_hydro_sf"/>
</dbReference>
<dbReference type="GO" id="GO:0016788">
    <property type="term" value="F:hydrolase activity, acting on ester bonds"/>
    <property type="evidence" value="ECO:0007669"/>
    <property type="project" value="UniProtKB-ARBA"/>
</dbReference>
<dbReference type="EMBL" id="BKAU01000004">
    <property type="protein sequence ID" value="GEP97418.1"/>
    <property type="molecule type" value="Genomic_DNA"/>
</dbReference>
<evidence type="ECO:0000313" key="4">
    <source>
        <dbReference type="EMBL" id="GEP97418.1"/>
    </source>
</evidence>
<reference evidence="4 5" key="1">
    <citation type="submission" date="2019-07" db="EMBL/GenBank/DDBJ databases">
        <title>Whole genome shotgun sequence of Chitinophaga cymbidii NBRC 109752.</title>
        <authorList>
            <person name="Hosoyama A."/>
            <person name="Uohara A."/>
            <person name="Ohji S."/>
            <person name="Ichikawa N."/>
        </authorList>
    </citation>
    <scope>NUCLEOTIDE SEQUENCE [LARGE SCALE GENOMIC DNA]</scope>
    <source>
        <strain evidence="4 5">NBRC 109752</strain>
    </source>
</reference>
<evidence type="ECO:0000256" key="2">
    <source>
        <dbReference type="ARBA" id="ARBA00022801"/>
    </source>
</evidence>
<gene>
    <name evidence="4" type="primary">rhgT</name>
    <name evidence="4" type="ORF">CCY01nite_36780</name>
</gene>
<comment type="similarity">
    <text evidence="1">Belongs to the 'GDSL' lipolytic enzyme family.</text>
</comment>
<name>A0A512RNY9_9BACT</name>
<dbReference type="PANTHER" id="PTHR43695:SF1">
    <property type="entry name" value="RHAMNOGALACTURONAN ACETYLESTERASE"/>
    <property type="match status" value="1"/>
</dbReference>
<dbReference type="Pfam" id="PF13472">
    <property type="entry name" value="Lipase_GDSL_2"/>
    <property type="match status" value="1"/>
</dbReference>
<proteinExistence type="inferred from homology"/>
<protein>
    <submittedName>
        <fullName evidence="4">Rhamnogalacturonan acetylesterase RhgT</fullName>
    </submittedName>
</protein>
<dbReference type="AlphaFoldDB" id="A0A512RNY9"/>
<evidence type="ECO:0000259" key="3">
    <source>
        <dbReference type="Pfam" id="PF13472"/>
    </source>
</evidence>
<evidence type="ECO:0000313" key="5">
    <source>
        <dbReference type="Proteomes" id="UP000321436"/>
    </source>
</evidence>
<accession>A0A512RNY9</accession>
<keyword evidence="5" id="KW-1185">Reference proteome</keyword>
<sequence length="240" mass="26781">MKSIVLFLLLSLVAPPAKKKLTIWMIGDSTMSVKRPEAYPETGWGMALGAFFRDNVQIENRALNGRSTLSFIREGRWQPVMDGLHKGDYVLIQFGHNDEKIDKKGVGVMLPEYKANLARFVTEARSRKAIPVLLTSIARRHFENGVLLNTHKGYPDAMRAVADSLKVPLIDMEKKTMALLTALGDERSIPLFLHVAPGHEHYPNGKKDDTHLSPEGARAVAALAVEGMKENKLPLTKYLR</sequence>
<keyword evidence="2" id="KW-0378">Hydrolase</keyword>
<organism evidence="4 5">
    <name type="scientific">Chitinophaga cymbidii</name>
    <dbReference type="NCBI Taxonomy" id="1096750"/>
    <lineage>
        <taxon>Bacteria</taxon>
        <taxon>Pseudomonadati</taxon>
        <taxon>Bacteroidota</taxon>
        <taxon>Chitinophagia</taxon>
        <taxon>Chitinophagales</taxon>
        <taxon>Chitinophagaceae</taxon>
        <taxon>Chitinophaga</taxon>
    </lineage>
</organism>
<dbReference type="CDD" id="cd01821">
    <property type="entry name" value="Rhamnogalacturan_acetylesterase_like"/>
    <property type="match status" value="1"/>
</dbReference>
<dbReference type="OrthoDB" id="9807041at2"/>
<dbReference type="PANTHER" id="PTHR43695">
    <property type="entry name" value="PUTATIVE (AFU_ORTHOLOGUE AFUA_2G17250)-RELATED"/>
    <property type="match status" value="1"/>
</dbReference>
<dbReference type="InterPro" id="IPR013830">
    <property type="entry name" value="SGNH_hydro"/>
</dbReference>